<name>A0A1W9KNX8_9BURK</name>
<accession>A0A1W9KNX8</accession>
<evidence type="ECO:0000313" key="1">
    <source>
        <dbReference type="EMBL" id="OQW85819.1"/>
    </source>
</evidence>
<dbReference type="AlphaFoldDB" id="A0A1W9KNX8"/>
<reference evidence="1 2" key="1">
    <citation type="submission" date="2017-01" db="EMBL/GenBank/DDBJ databases">
        <title>Novel large sulfur bacteria in the metagenomes of groundwater-fed chemosynthetic microbial mats in the Lake Huron basin.</title>
        <authorList>
            <person name="Sharrar A.M."/>
            <person name="Flood B.E."/>
            <person name="Bailey J.V."/>
            <person name="Jones D.S."/>
            <person name="Biddanda B."/>
            <person name="Ruberg S.A."/>
            <person name="Marcus D.N."/>
            <person name="Dick G.J."/>
        </authorList>
    </citation>
    <scope>NUCLEOTIDE SEQUENCE [LARGE SCALE GENOMIC DNA]</scope>
    <source>
        <strain evidence="1">A7</strain>
    </source>
</reference>
<proteinExistence type="predicted"/>
<evidence type="ECO:0000313" key="2">
    <source>
        <dbReference type="Proteomes" id="UP000192505"/>
    </source>
</evidence>
<dbReference type="Proteomes" id="UP000192505">
    <property type="component" value="Unassembled WGS sequence"/>
</dbReference>
<comment type="caution">
    <text evidence="1">The sequence shown here is derived from an EMBL/GenBank/DDBJ whole genome shotgun (WGS) entry which is preliminary data.</text>
</comment>
<sequence>MEAELLKVRFEEMSDDELRAYAYSLPFKSPKQYEALISLINRHGSAFPIVSDEQARAEM</sequence>
<protein>
    <submittedName>
        <fullName evidence="1">Uncharacterized protein</fullName>
    </submittedName>
</protein>
<dbReference type="EMBL" id="MTEI01000033">
    <property type="protein sequence ID" value="OQW85819.1"/>
    <property type="molecule type" value="Genomic_DNA"/>
</dbReference>
<organism evidence="1 2">
    <name type="scientific">Rhodoferax ferrireducens</name>
    <dbReference type="NCBI Taxonomy" id="192843"/>
    <lineage>
        <taxon>Bacteria</taxon>
        <taxon>Pseudomonadati</taxon>
        <taxon>Pseudomonadota</taxon>
        <taxon>Betaproteobacteria</taxon>
        <taxon>Burkholderiales</taxon>
        <taxon>Comamonadaceae</taxon>
        <taxon>Rhodoferax</taxon>
    </lineage>
</organism>
<gene>
    <name evidence="1" type="ORF">BWK72_20315</name>
</gene>